<evidence type="ECO:0000313" key="1">
    <source>
        <dbReference type="EMBL" id="RHN69668.1"/>
    </source>
</evidence>
<dbReference type="AlphaFoldDB" id="A0A396IYC8"/>
<protein>
    <submittedName>
        <fullName evidence="1">Uncharacterized protein</fullName>
    </submittedName>
</protein>
<dbReference type="Gramene" id="rna18167">
    <property type="protein sequence ID" value="RHN69668.1"/>
    <property type="gene ID" value="gene18167"/>
</dbReference>
<name>A0A396IYC8_MEDTR</name>
<reference evidence="2" key="1">
    <citation type="journal article" date="2018" name="Nat. Plants">
        <title>Whole-genome landscape of Medicago truncatula symbiotic genes.</title>
        <authorList>
            <person name="Pecrix Y."/>
            <person name="Staton S.E."/>
            <person name="Sallet E."/>
            <person name="Lelandais-Briere C."/>
            <person name="Moreau S."/>
            <person name="Carrere S."/>
            <person name="Blein T."/>
            <person name="Jardinaud M.F."/>
            <person name="Latrasse D."/>
            <person name="Zouine M."/>
            <person name="Zahm M."/>
            <person name="Kreplak J."/>
            <person name="Mayjonade B."/>
            <person name="Satge C."/>
            <person name="Perez M."/>
            <person name="Cauet S."/>
            <person name="Marande W."/>
            <person name="Chantry-Darmon C."/>
            <person name="Lopez-Roques C."/>
            <person name="Bouchez O."/>
            <person name="Berard A."/>
            <person name="Debelle F."/>
            <person name="Munos S."/>
            <person name="Bendahmane A."/>
            <person name="Berges H."/>
            <person name="Niebel A."/>
            <person name="Buitink J."/>
            <person name="Frugier F."/>
            <person name="Benhamed M."/>
            <person name="Crespi M."/>
            <person name="Gouzy J."/>
            <person name="Gamas P."/>
        </authorList>
    </citation>
    <scope>NUCLEOTIDE SEQUENCE [LARGE SCALE GENOMIC DNA]</scope>
    <source>
        <strain evidence="2">cv. Jemalong A17</strain>
    </source>
</reference>
<dbReference type="Proteomes" id="UP000265566">
    <property type="component" value="Chromosome 3"/>
</dbReference>
<dbReference type="EMBL" id="PSQE01000003">
    <property type="protein sequence ID" value="RHN69668.1"/>
    <property type="molecule type" value="Genomic_DNA"/>
</dbReference>
<gene>
    <name evidence="1" type="ORF">MtrunA17_Chr3g0127261</name>
</gene>
<accession>A0A396IYC8</accession>
<organism evidence="1 2">
    <name type="scientific">Medicago truncatula</name>
    <name type="common">Barrel medic</name>
    <name type="synonym">Medicago tribuloides</name>
    <dbReference type="NCBI Taxonomy" id="3880"/>
    <lineage>
        <taxon>Eukaryota</taxon>
        <taxon>Viridiplantae</taxon>
        <taxon>Streptophyta</taxon>
        <taxon>Embryophyta</taxon>
        <taxon>Tracheophyta</taxon>
        <taxon>Spermatophyta</taxon>
        <taxon>Magnoliopsida</taxon>
        <taxon>eudicotyledons</taxon>
        <taxon>Gunneridae</taxon>
        <taxon>Pentapetalae</taxon>
        <taxon>rosids</taxon>
        <taxon>fabids</taxon>
        <taxon>Fabales</taxon>
        <taxon>Fabaceae</taxon>
        <taxon>Papilionoideae</taxon>
        <taxon>50 kb inversion clade</taxon>
        <taxon>NPAAA clade</taxon>
        <taxon>Hologalegina</taxon>
        <taxon>IRL clade</taxon>
        <taxon>Trifolieae</taxon>
        <taxon>Medicago</taxon>
    </lineage>
</organism>
<comment type="caution">
    <text evidence="1">The sequence shown here is derived from an EMBL/GenBank/DDBJ whole genome shotgun (WGS) entry which is preliminary data.</text>
</comment>
<proteinExistence type="predicted"/>
<sequence>MGAEWGEIMVLDPFIENRSGNALESHVSLVTTVCKYNKMCATRT</sequence>
<evidence type="ECO:0000313" key="2">
    <source>
        <dbReference type="Proteomes" id="UP000265566"/>
    </source>
</evidence>